<evidence type="ECO:0000256" key="4">
    <source>
        <dbReference type="ARBA" id="ARBA00022729"/>
    </source>
</evidence>
<accession>A0ABU5EFY6</accession>
<dbReference type="SUPFAM" id="SSF53822">
    <property type="entry name" value="Periplasmic binding protein-like I"/>
    <property type="match status" value="1"/>
</dbReference>
<keyword evidence="3" id="KW-1003">Cell membrane</keyword>
<gene>
    <name evidence="8" type="ORF">SMD27_16055</name>
</gene>
<keyword evidence="5" id="KW-0472">Membrane</keyword>
<dbReference type="Pfam" id="PF02608">
    <property type="entry name" value="Bmp"/>
    <property type="match status" value="1"/>
</dbReference>
<evidence type="ECO:0000256" key="5">
    <source>
        <dbReference type="ARBA" id="ARBA00023136"/>
    </source>
</evidence>
<sequence>MTRRKFTKRMRLLLAATVLSGAVGLGNLLMPHVASAGEVKKIAILTPEDPTDYGWNQQGFEAAKAVAAKYGLDFMPATGLGYGDVRPTLRELAEDGANLLIAHASGYNTAAPEIGAETKVPVAIVDRPDANKPGQIADYTLSGHQGAYLAGRLAAKMTQTGAVGIVVSGEPPSWNSQSAAFAEGVKAENNKVKIIYAVIGPAAYSDAAGGRRVTETVIGAGADIIFGQGDGASFGMLQAVETTKPAKGDKAYFIDVIGDKTPIDKGNLLSSVIWNLVPVYSAMVEDLKSDKFGTHKYEIGLKDNSVQLLHSKYIPDDVWKEISDLRQQIIDGKIKVEPIFDAQKVRTLMTSVNAK</sequence>
<dbReference type="PANTHER" id="PTHR34296">
    <property type="entry name" value="TRANSCRIPTIONAL ACTIVATOR PROTEIN MED"/>
    <property type="match status" value="1"/>
</dbReference>
<dbReference type="PROSITE" id="PS51318">
    <property type="entry name" value="TAT"/>
    <property type="match status" value="1"/>
</dbReference>
<keyword evidence="6" id="KW-0449">Lipoprotein</keyword>
<keyword evidence="9" id="KW-1185">Reference proteome</keyword>
<keyword evidence="4" id="KW-0732">Signal</keyword>
<protein>
    <submittedName>
        <fullName evidence="8">BMP family protein</fullName>
    </submittedName>
</protein>
<dbReference type="Proteomes" id="UP001279642">
    <property type="component" value="Unassembled WGS sequence"/>
</dbReference>
<dbReference type="Gene3D" id="3.40.50.2300">
    <property type="match status" value="2"/>
</dbReference>
<reference evidence="8 9" key="1">
    <citation type="journal article" date="2016" name="Antonie Van Leeuwenhoek">
        <title>Dongia soli sp. nov., isolated from soil from Dokdo, Korea.</title>
        <authorList>
            <person name="Kim D.U."/>
            <person name="Lee H."/>
            <person name="Kim H."/>
            <person name="Kim S.G."/>
            <person name="Ka J.O."/>
        </authorList>
    </citation>
    <scope>NUCLEOTIDE SEQUENCE [LARGE SCALE GENOMIC DNA]</scope>
    <source>
        <strain evidence="8 9">D78</strain>
    </source>
</reference>
<comment type="subcellular location">
    <subcellularLocation>
        <location evidence="1">Cell membrane</location>
        <topology evidence="1">Lipid-anchor</topology>
    </subcellularLocation>
</comment>
<dbReference type="EMBL" id="JAXCLW010000004">
    <property type="protein sequence ID" value="MDY0884358.1"/>
    <property type="molecule type" value="Genomic_DNA"/>
</dbReference>
<evidence type="ECO:0000313" key="9">
    <source>
        <dbReference type="Proteomes" id="UP001279642"/>
    </source>
</evidence>
<dbReference type="RefSeq" id="WP_320509423.1">
    <property type="nucleotide sequence ID" value="NZ_JAXCLW010000004.1"/>
</dbReference>
<evidence type="ECO:0000256" key="6">
    <source>
        <dbReference type="ARBA" id="ARBA00023288"/>
    </source>
</evidence>
<feature type="domain" description="ABC transporter substrate-binding protein PnrA-like" evidence="7">
    <location>
        <begin position="40"/>
        <end position="337"/>
    </location>
</feature>
<dbReference type="CDD" id="cd06304">
    <property type="entry name" value="PBP1_BmpA_Med_PnrA-like"/>
    <property type="match status" value="1"/>
</dbReference>
<evidence type="ECO:0000256" key="2">
    <source>
        <dbReference type="ARBA" id="ARBA00008610"/>
    </source>
</evidence>
<proteinExistence type="inferred from homology"/>
<dbReference type="PANTHER" id="PTHR34296:SF2">
    <property type="entry name" value="ABC TRANSPORTER GUANOSINE-BINDING PROTEIN NUPN"/>
    <property type="match status" value="1"/>
</dbReference>
<evidence type="ECO:0000313" key="8">
    <source>
        <dbReference type="EMBL" id="MDY0884358.1"/>
    </source>
</evidence>
<evidence type="ECO:0000259" key="7">
    <source>
        <dbReference type="Pfam" id="PF02608"/>
    </source>
</evidence>
<evidence type="ECO:0000256" key="3">
    <source>
        <dbReference type="ARBA" id="ARBA00022475"/>
    </source>
</evidence>
<name>A0ABU5EFY6_9PROT</name>
<comment type="similarity">
    <text evidence="2">Belongs to the BMP lipoprotein family.</text>
</comment>
<evidence type="ECO:0000256" key="1">
    <source>
        <dbReference type="ARBA" id="ARBA00004193"/>
    </source>
</evidence>
<comment type="caution">
    <text evidence="8">The sequence shown here is derived from an EMBL/GenBank/DDBJ whole genome shotgun (WGS) entry which is preliminary data.</text>
</comment>
<dbReference type="InterPro" id="IPR028082">
    <property type="entry name" value="Peripla_BP_I"/>
</dbReference>
<dbReference type="InterPro" id="IPR003760">
    <property type="entry name" value="PnrA-like"/>
</dbReference>
<dbReference type="InterPro" id="IPR006311">
    <property type="entry name" value="TAT_signal"/>
</dbReference>
<dbReference type="InterPro" id="IPR050957">
    <property type="entry name" value="BMP_lipoprotein"/>
</dbReference>
<organism evidence="8 9">
    <name type="scientific">Dongia soli</name>
    <dbReference type="NCBI Taxonomy" id="600628"/>
    <lineage>
        <taxon>Bacteria</taxon>
        <taxon>Pseudomonadati</taxon>
        <taxon>Pseudomonadota</taxon>
        <taxon>Alphaproteobacteria</taxon>
        <taxon>Rhodospirillales</taxon>
        <taxon>Dongiaceae</taxon>
        <taxon>Dongia</taxon>
    </lineage>
</organism>